<dbReference type="InterPro" id="IPR002192">
    <property type="entry name" value="PPDK_AMP/ATP-bd"/>
</dbReference>
<comment type="similarity">
    <text evidence="1">Belongs to the PEP-utilizing enzyme family.</text>
</comment>
<dbReference type="Gene3D" id="3.30.470.20">
    <property type="entry name" value="ATP-grasp fold, B domain"/>
    <property type="match status" value="1"/>
</dbReference>
<dbReference type="InterPro" id="IPR013815">
    <property type="entry name" value="ATP_grasp_subdomain_1"/>
</dbReference>
<accession>A0ABM1S7E4</accession>
<dbReference type="SUPFAM" id="SSF56059">
    <property type="entry name" value="Glutathione synthetase ATP-binding domain-like"/>
    <property type="match status" value="1"/>
</dbReference>
<dbReference type="Pfam" id="PF01326">
    <property type="entry name" value="PPDK_N"/>
    <property type="match status" value="1"/>
</dbReference>
<dbReference type="PANTHER" id="PTHR43615">
    <property type="entry name" value="PHOSPHOENOLPYRUVATE SYNTHASE-RELATED"/>
    <property type="match status" value="1"/>
</dbReference>
<evidence type="ECO:0000313" key="3">
    <source>
        <dbReference type="Proteomes" id="UP000694941"/>
    </source>
</evidence>
<keyword evidence="3" id="KW-1185">Reference proteome</keyword>
<proteinExistence type="inferred from homology"/>
<feature type="domain" description="Pyruvate phosphate dikinase AMP/ATP-binding" evidence="2">
    <location>
        <begin position="381"/>
        <end position="575"/>
    </location>
</feature>
<dbReference type="GeneID" id="111085413"/>
<dbReference type="PANTHER" id="PTHR43615:SF1">
    <property type="entry name" value="PPDK_N DOMAIN-CONTAINING PROTEIN"/>
    <property type="match status" value="1"/>
</dbReference>
<evidence type="ECO:0000259" key="2">
    <source>
        <dbReference type="Pfam" id="PF01326"/>
    </source>
</evidence>
<dbReference type="RefSeq" id="XP_022239549.1">
    <property type="nucleotide sequence ID" value="XM_022383841.1"/>
</dbReference>
<evidence type="ECO:0000256" key="1">
    <source>
        <dbReference type="ARBA" id="ARBA00007837"/>
    </source>
</evidence>
<organism evidence="3 4">
    <name type="scientific">Limulus polyphemus</name>
    <name type="common">Atlantic horseshoe crab</name>
    <dbReference type="NCBI Taxonomy" id="6850"/>
    <lineage>
        <taxon>Eukaryota</taxon>
        <taxon>Metazoa</taxon>
        <taxon>Ecdysozoa</taxon>
        <taxon>Arthropoda</taxon>
        <taxon>Chelicerata</taxon>
        <taxon>Merostomata</taxon>
        <taxon>Xiphosura</taxon>
        <taxon>Limulidae</taxon>
        <taxon>Limulus</taxon>
    </lineage>
</organism>
<protein>
    <submittedName>
        <fullName evidence="4">Uncharacterized protein LOC111085413</fullName>
    </submittedName>
</protein>
<evidence type="ECO:0000313" key="4">
    <source>
        <dbReference type="RefSeq" id="XP_022239549.1"/>
    </source>
</evidence>
<sequence length="580" mass="66052">MGSILRVLISVLWFPIEFLYWFRKDGISVLNKRRSKSVFLRIKQLVVFLYLLLKRNFLKRRLVNITTDYRQGAIKFGVIAAEEERNLENPRHLKNTDDFDEIFFCGVNSVGDAIVLRITRRGTPQEGVQLHLKHAQKNELYQLPLHPDTNVVKREKDVFVAAGIRIKCLNPLRNWRISYNGLLRKVSPIGDRVQQEDVHVKFSFVWAVTTLPFDFKIDFCPRLLSEAVATGTWTRRFPTYERITETQDRYDQWGQFRGTVSFDDEEEREMLLWGIKTRQSGSMDRTRYDRYMHIYGIMKDGMSFNISLVPLPGFYTHLHCGYIALPNHYIYPLQDCDLSLPPDGQFRREWTIKCVTDVDLSGTAVIPEVLDLTDSLCMSSEVAGGKGMSLACLLELASETGQFHVPNGIVLTTAAYQRHLTEHPRLEQALSTVRKAISAVDEFLNTPLTEKLKEEVSRALNRVFSKDRAELRFAVRSSDVGEDSSETSAAGQMETILGVKGVSQIHEAVSRCWASSVAFNAVQYRRQNGQLVDPNMAVVIQEMVPSQVAGVMFTSHPITGHPSYISISANYGLGEVTRDI</sequence>
<dbReference type="Proteomes" id="UP000694941">
    <property type="component" value="Unplaced"/>
</dbReference>
<reference evidence="4" key="1">
    <citation type="submission" date="2025-08" db="UniProtKB">
        <authorList>
            <consortium name="RefSeq"/>
        </authorList>
    </citation>
    <scope>IDENTIFICATION</scope>
    <source>
        <tissue evidence="4">Muscle</tissue>
    </source>
</reference>
<gene>
    <name evidence="4" type="primary">LOC111085413</name>
</gene>
<dbReference type="InterPro" id="IPR051549">
    <property type="entry name" value="PEP_Utilizing_Enz"/>
</dbReference>
<dbReference type="Gene3D" id="3.30.1490.20">
    <property type="entry name" value="ATP-grasp fold, A domain"/>
    <property type="match status" value="1"/>
</dbReference>
<name>A0ABM1S7E4_LIMPO</name>